<geneLocation type="plasmid" evidence="1 2">
    <name>unnamed</name>
</geneLocation>
<sequence>MTEPPTTPAARQSAYDDAAKTVTTVMTEYFDTKRSSDEWFAALEPHLSLEAQYLYEDANIKNIPDGNVTGTPQLVSDDAKGLRYFVDTSIGQFTVILVLEGDSGGAYVVDEIQSPGSGKYD</sequence>
<dbReference type="EMBL" id="CP093444">
    <property type="protein sequence ID" value="UVI38023.1"/>
    <property type="molecule type" value="Genomic_DNA"/>
</dbReference>
<dbReference type="RefSeq" id="WP_265420506.1">
    <property type="nucleotide sequence ID" value="NZ_CP093444.1"/>
</dbReference>
<keyword evidence="2" id="KW-1185">Reference proteome</keyword>
<name>A0ABY5STW6_9MICO</name>
<organism evidence="1 2">
    <name type="scientific">Brevibacterium spongiae</name>
    <dbReference type="NCBI Taxonomy" id="2909672"/>
    <lineage>
        <taxon>Bacteria</taxon>
        <taxon>Bacillati</taxon>
        <taxon>Actinomycetota</taxon>
        <taxon>Actinomycetes</taxon>
        <taxon>Micrococcales</taxon>
        <taxon>Brevibacteriaceae</taxon>
        <taxon>Brevibacterium</taxon>
    </lineage>
</organism>
<evidence type="ECO:0000313" key="2">
    <source>
        <dbReference type="Proteomes" id="UP001064879"/>
    </source>
</evidence>
<keyword evidence="1" id="KW-0614">Plasmid</keyword>
<dbReference type="Proteomes" id="UP001064879">
    <property type="component" value="Plasmid unnamed"/>
</dbReference>
<evidence type="ECO:0000313" key="1">
    <source>
        <dbReference type="EMBL" id="UVI38023.1"/>
    </source>
</evidence>
<protein>
    <submittedName>
        <fullName evidence="1">Uncharacterized protein</fullName>
    </submittedName>
</protein>
<reference evidence="1" key="1">
    <citation type="submission" date="2022-03" db="EMBL/GenBank/DDBJ databases">
        <title>Brevibacterium spongiae sp. nov., isolated from marine sponge.</title>
        <authorList>
            <person name="Li Z."/>
            <person name="Zhang M."/>
        </authorList>
    </citation>
    <scope>NUCLEOTIDE SEQUENCE</scope>
    <source>
        <strain evidence="1">WHS-Z9</strain>
        <plasmid evidence="1">unnamed</plasmid>
    </source>
</reference>
<proteinExistence type="predicted"/>
<accession>A0ABY5STW6</accession>
<gene>
    <name evidence="1" type="ORF">L1F31_18740</name>
</gene>